<keyword evidence="1" id="KW-0472">Membrane</keyword>
<reference evidence="2" key="2">
    <citation type="submission" date="2015-07" db="EMBL/GenBank/DDBJ databases">
        <authorList>
            <person name="Noorani M."/>
        </authorList>
    </citation>
    <scope>NUCLEOTIDE SEQUENCE</scope>
    <source>
        <strain evidence="2">Yugu1</strain>
    </source>
</reference>
<protein>
    <recommendedName>
        <fullName evidence="3">Transmembrane protein</fullName>
    </recommendedName>
</protein>
<feature type="transmembrane region" description="Helical" evidence="1">
    <location>
        <begin position="31"/>
        <end position="57"/>
    </location>
</feature>
<organism evidence="2">
    <name type="scientific">Setaria italica</name>
    <name type="common">Foxtail millet</name>
    <name type="synonym">Panicum italicum</name>
    <dbReference type="NCBI Taxonomy" id="4555"/>
    <lineage>
        <taxon>Eukaryota</taxon>
        <taxon>Viridiplantae</taxon>
        <taxon>Streptophyta</taxon>
        <taxon>Embryophyta</taxon>
        <taxon>Tracheophyta</taxon>
        <taxon>Spermatophyta</taxon>
        <taxon>Magnoliopsida</taxon>
        <taxon>Liliopsida</taxon>
        <taxon>Poales</taxon>
        <taxon>Poaceae</taxon>
        <taxon>PACMAD clade</taxon>
        <taxon>Panicoideae</taxon>
        <taxon>Panicodae</taxon>
        <taxon>Paniceae</taxon>
        <taxon>Cenchrinae</taxon>
        <taxon>Setaria</taxon>
    </lineage>
</organism>
<dbReference type="KEGG" id="sita:101765539"/>
<evidence type="ECO:0008006" key="3">
    <source>
        <dbReference type="Google" id="ProtNLM"/>
    </source>
</evidence>
<feature type="transmembrane region" description="Helical" evidence="1">
    <location>
        <begin position="129"/>
        <end position="150"/>
    </location>
</feature>
<feature type="transmembrane region" description="Helical" evidence="1">
    <location>
        <begin position="103"/>
        <end position="123"/>
    </location>
</feature>
<keyword evidence="1" id="KW-0812">Transmembrane</keyword>
<gene>
    <name evidence="2" type="ORF">SETIT_4G089500v2</name>
</gene>
<accession>A0A368QSN1</accession>
<feature type="transmembrane region" description="Helical" evidence="1">
    <location>
        <begin position="77"/>
        <end position="96"/>
    </location>
</feature>
<reference evidence="2" key="1">
    <citation type="journal article" date="2012" name="Nat. Biotechnol.">
        <title>Reference genome sequence of the model plant Setaria.</title>
        <authorList>
            <person name="Bennetzen J.L."/>
            <person name="Schmutz J."/>
            <person name="Wang H."/>
            <person name="Percifield R."/>
            <person name="Hawkins J."/>
            <person name="Pontaroli A.C."/>
            <person name="Estep M."/>
            <person name="Feng L."/>
            <person name="Vaughn J.N."/>
            <person name="Grimwood J."/>
            <person name="Jenkins J."/>
            <person name="Barry K."/>
            <person name="Lindquist E."/>
            <person name="Hellsten U."/>
            <person name="Deshpande S."/>
            <person name="Wang X."/>
            <person name="Wu X."/>
            <person name="Mitros T."/>
            <person name="Triplett J."/>
            <person name="Yang X."/>
            <person name="Ye C.Y."/>
            <person name="Mauro-Herrera M."/>
            <person name="Wang L."/>
            <person name="Li P."/>
            <person name="Sharma M."/>
            <person name="Sharma R."/>
            <person name="Ronald P.C."/>
            <person name="Panaud O."/>
            <person name="Kellogg E.A."/>
            <person name="Brutnell T.P."/>
            <person name="Doust A.N."/>
            <person name="Tuskan G.A."/>
            <person name="Rokhsar D."/>
            <person name="Devos K.M."/>
        </authorList>
    </citation>
    <scope>NUCLEOTIDE SEQUENCE [LARGE SCALE GENOMIC DNA]</scope>
    <source>
        <strain evidence="2">Yugu1</strain>
    </source>
</reference>
<name>A0A368QSN1_SETIT</name>
<dbReference type="AlphaFoldDB" id="A0A368QSN1"/>
<dbReference type="EMBL" id="CM003531">
    <property type="protein sequence ID" value="RCV20834.1"/>
    <property type="molecule type" value="Genomic_DNA"/>
</dbReference>
<dbReference type="OrthoDB" id="688933at2759"/>
<keyword evidence="1" id="KW-1133">Transmembrane helix</keyword>
<evidence type="ECO:0000256" key="1">
    <source>
        <dbReference type="SAM" id="Phobius"/>
    </source>
</evidence>
<evidence type="ECO:0000313" key="2">
    <source>
        <dbReference type="EMBL" id="RCV20834.1"/>
    </source>
</evidence>
<sequence>MASEASFPLLEGHDGSSAVTQLLRKVLNPKLWGKVAGCLVLLLLSVGVICSTLLLASPSSDSVCVNMDGPNFIKKCLLLIPIFVIVPVLCTSGLIREEMGSEAGALFLVEAISGVMLMEWLSICMCGASAWWVLSTGAVLVVALGTWAYVTRSAALVEA</sequence>
<proteinExistence type="predicted"/>